<dbReference type="Pfam" id="PF13683">
    <property type="entry name" value="rve_3"/>
    <property type="match status" value="1"/>
</dbReference>
<dbReference type="InterPro" id="IPR036397">
    <property type="entry name" value="RNaseH_sf"/>
</dbReference>
<protein>
    <submittedName>
        <fullName evidence="2">IS481 family transposase</fullName>
    </submittedName>
</protein>
<dbReference type="Gene3D" id="3.30.420.10">
    <property type="entry name" value="Ribonuclease H-like superfamily/Ribonuclease H"/>
    <property type="match status" value="1"/>
</dbReference>
<dbReference type="InterPro" id="IPR001584">
    <property type="entry name" value="Integrase_cat-core"/>
</dbReference>
<proteinExistence type="predicted"/>
<accession>A0A7Y2RCE1</accession>
<evidence type="ECO:0000259" key="1">
    <source>
        <dbReference type="PROSITE" id="PS50994"/>
    </source>
</evidence>
<feature type="domain" description="Integrase catalytic" evidence="1">
    <location>
        <begin position="140"/>
        <end position="308"/>
    </location>
</feature>
<dbReference type="SUPFAM" id="SSF46689">
    <property type="entry name" value="Homeodomain-like"/>
    <property type="match status" value="1"/>
</dbReference>
<dbReference type="EMBL" id="JABEQY010000091">
    <property type="protein sequence ID" value="NNH68261.1"/>
    <property type="molecule type" value="Genomic_DNA"/>
</dbReference>
<dbReference type="PANTHER" id="PTHR47515">
    <property type="entry name" value="LOW CALCIUM RESPONSE LOCUS PROTEIN T"/>
    <property type="match status" value="1"/>
</dbReference>
<reference evidence="2 3" key="1">
    <citation type="submission" date="2020-04" db="EMBL/GenBank/DDBJ databases">
        <title>Rhizobium bacterial biofertilizers improve the content of phenolic compounds of Lactuca sativa L. under non-saline and saline-stress conditions.</title>
        <authorList>
            <person name="Ayuso-Calles M."/>
            <person name="Garcia-Estevez I."/>
            <person name="Jimenez-Gomez A."/>
            <person name="Flores-Felix J.D."/>
            <person name="Escribano-Bailon M."/>
            <person name="Rivas R."/>
        </authorList>
    </citation>
    <scope>NUCLEOTIDE SEQUENCE [LARGE SCALE GENOMIC DNA]</scope>
    <source>
        <strain evidence="2 3">GPTR02</strain>
    </source>
</reference>
<sequence length="396" mass="45766">MPWREISVMEERLRFVARLLEGEGMSDVCREFGISRKTGYKIFNRYKDEGLDALTDRSRRPVRYANQLPEPVTAMIVRLKKEKPYWGARKIRELLVKRLAGDVRIPATSTVHAVLDRHGLVSQARKRNRANKAVGTVLGEALVPNDLWCADFKGEFKLGNGRYCYPLTVTDQASRYLLCCEAFESTREQGVFEAFRRLFAERGLPTAIRSDNGLPFASPNGLYNLSKLSVWWLRLGIGIERIKPGHPQQNGRHERMHLTLKKEATRPPGRTILQQQARFDDFIREFNEERPHEALNMRHPAEIYRPSERLYTGLPEIEYPFHDRDVLVTHCGRICMHRKKINISTVMAGQKLGIKEVDNGIWLVSFMHYDLGYIDLEQRTLQTIDNPFGTRLSPMS</sequence>
<dbReference type="InterPro" id="IPR047656">
    <property type="entry name" value="IS481-like_transpos"/>
</dbReference>
<evidence type="ECO:0000313" key="2">
    <source>
        <dbReference type="EMBL" id="NNH68261.1"/>
    </source>
</evidence>
<comment type="caution">
    <text evidence="2">The sequence shown here is derived from an EMBL/GenBank/DDBJ whole genome shotgun (WGS) entry which is preliminary data.</text>
</comment>
<dbReference type="Proteomes" id="UP000530654">
    <property type="component" value="Unassembled WGS sequence"/>
</dbReference>
<organism evidence="2 3">
    <name type="scientific">Rhizobium laguerreae</name>
    <dbReference type="NCBI Taxonomy" id="1076926"/>
    <lineage>
        <taxon>Bacteria</taxon>
        <taxon>Pseudomonadati</taxon>
        <taxon>Pseudomonadota</taxon>
        <taxon>Alphaproteobacteria</taxon>
        <taxon>Hyphomicrobiales</taxon>
        <taxon>Rhizobiaceae</taxon>
        <taxon>Rhizobium/Agrobacterium group</taxon>
        <taxon>Rhizobium</taxon>
    </lineage>
</organism>
<name>A0A7Y2RCE1_9HYPH</name>
<dbReference type="Pfam" id="PF13565">
    <property type="entry name" value="HTH_32"/>
    <property type="match status" value="1"/>
</dbReference>
<dbReference type="InterPro" id="IPR012337">
    <property type="entry name" value="RNaseH-like_sf"/>
</dbReference>
<dbReference type="GO" id="GO:0003676">
    <property type="term" value="F:nucleic acid binding"/>
    <property type="evidence" value="ECO:0007669"/>
    <property type="project" value="InterPro"/>
</dbReference>
<dbReference type="GO" id="GO:0015074">
    <property type="term" value="P:DNA integration"/>
    <property type="evidence" value="ECO:0007669"/>
    <property type="project" value="InterPro"/>
</dbReference>
<dbReference type="SUPFAM" id="SSF53098">
    <property type="entry name" value="Ribonuclease H-like"/>
    <property type="match status" value="1"/>
</dbReference>
<dbReference type="RefSeq" id="WP_170283144.1">
    <property type="nucleotide sequence ID" value="NZ_JABEQY010000091.1"/>
</dbReference>
<gene>
    <name evidence="2" type="ORF">HLI17_34440</name>
</gene>
<evidence type="ECO:0000313" key="3">
    <source>
        <dbReference type="Proteomes" id="UP000530654"/>
    </source>
</evidence>
<dbReference type="PANTHER" id="PTHR47515:SF2">
    <property type="entry name" value="INTEGRASE CORE DOMAIN PROTEIN"/>
    <property type="match status" value="1"/>
</dbReference>
<dbReference type="NCBIfam" id="NF033577">
    <property type="entry name" value="transpos_IS481"/>
    <property type="match status" value="1"/>
</dbReference>
<dbReference type="InterPro" id="IPR009057">
    <property type="entry name" value="Homeodomain-like_sf"/>
</dbReference>
<dbReference type="PROSITE" id="PS50994">
    <property type="entry name" value="INTEGRASE"/>
    <property type="match status" value="1"/>
</dbReference>
<dbReference type="AlphaFoldDB" id="A0A7Y2RCE1"/>